<proteinExistence type="predicted"/>
<dbReference type="PROSITE" id="PS50075">
    <property type="entry name" value="CARRIER"/>
    <property type="match status" value="1"/>
</dbReference>
<keyword evidence="5" id="KW-1185">Reference proteome</keyword>
<dbReference type="EMBL" id="JAEVHL010000004">
    <property type="protein sequence ID" value="MBM0274311.1"/>
    <property type="molecule type" value="Genomic_DNA"/>
</dbReference>
<dbReference type="SUPFAM" id="SSF47336">
    <property type="entry name" value="ACP-like"/>
    <property type="match status" value="1"/>
</dbReference>
<keyword evidence="1" id="KW-0596">Phosphopantetheine</keyword>
<evidence type="ECO:0000259" key="3">
    <source>
        <dbReference type="PROSITE" id="PS50075"/>
    </source>
</evidence>
<comment type="caution">
    <text evidence="4">The sequence shown here is derived from an EMBL/GenBank/DDBJ whole genome shotgun (WGS) entry which is preliminary data.</text>
</comment>
<dbReference type="Proteomes" id="UP000622245">
    <property type="component" value="Unassembled WGS sequence"/>
</dbReference>
<evidence type="ECO:0000256" key="1">
    <source>
        <dbReference type="ARBA" id="ARBA00022450"/>
    </source>
</evidence>
<gene>
    <name evidence="4" type="ORF">JM949_01935</name>
</gene>
<dbReference type="InterPro" id="IPR036736">
    <property type="entry name" value="ACP-like_sf"/>
</dbReference>
<protein>
    <recommendedName>
        <fullName evidence="3">Carrier domain-containing protein</fullName>
    </recommendedName>
</protein>
<dbReference type="Gene3D" id="3.40.50.1820">
    <property type="entry name" value="alpha/beta hydrolase"/>
    <property type="match status" value="1"/>
</dbReference>
<evidence type="ECO:0000313" key="4">
    <source>
        <dbReference type="EMBL" id="MBM0274311.1"/>
    </source>
</evidence>
<sequence>MLGLDRVGVHDNFFDLSDDSLQAVNLVSKISGTVGKQLGVRYLFAHPTIADLSAALTKGDDTGQDEQTDEGEKAAEVIEGSVTTERRDLLTLYVTGKIPQVDGAGVLATPAGLFERAGIEPGDVAHRLMELDAPHLCGIIDTNLGRIATIMIPRLDTAELYLNQERLVETIMSGVEMGTRLGAKNISLSGLLVTATNYARGVAEAVEGRQDLPPVTSGHDTTSAAVVLNVERMLQMTGRSMENEVLGILGVGSVGKASMHLLLSTLPHPRKLVLCDPYAATGDSPRGPAAGIPSRLRKAADEVRDVLGYQGEIEIIGGTSSLPDKFYEATVISADTNAPDIVDIGKLRPGTMLVDDSIPPCYDRDVAMARIQEKADLLFGQGDVIECATPMRKIFGWPPLMYDLAGEEGVEWFAANTPDAYSITQITSSVLSNVLVAQEGIGPVTGPSDPQRAQRHLEVLRSNGYVGGPPQCDGVLIPEEALARFVEQFGEA</sequence>
<evidence type="ECO:0000313" key="5">
    <source>
        <dbReference type="Proteomes" id="UP000622245"/>
    </source>
</evidence>
<dbReference type="Pfam" id="PF00550">
    <property type="entry name" value="PP-binding"/>
    <property type="match status" value="1"/>
</dbReference>
<keyword evidence="2" id="KW-0597">Phosphoprotein</keyword>
<name>A0ABS1YA80_9ACTN</name>
<evidence type="ECO:0000256" key="2">
    <source>
        <dbReference type="ARBA" id="ARBA00022553"/>
    </source>
</evidence>
<dbReference type="InterPro" id="IPR009081">
    <property type="entry name" value="PP-bd_ACP"/>
</dbReference>
<dbReference type="PANTHER" id="PTHR44845">
    <property type="entry name" value="CARRIER DOMAIN-CONTAINING PROTEIN"/>
    <property type="match status" value="1"/>
</dbReference>
<reference evidence="4 5" key="1">
    <citation type="submission" date="2021-01" db="EMBL/GenBank/DDBJ databases">
        <title>Draft genome sequence of Micromonospora sp. strain STR1s_6.</title>
        <authorList>
            <person name="Karlyshev A."/>
            <person name="Jawad R."/>
        </authorList>
    </citation>
    <scope>NUCLEOTIDE SEQUENCE [LARGE SCALE GENOMIC DNA]</scope>
    <source>
        <strain evidence="4 5">STR1S-6</strain>
    </source>
</reference>
<accession>A0ABS1YA80</accession>
<dbReference type="InterPro" id="IPR029058">
    <property type="entry name" value="AB_hydrolase_fold"/>
</dbReference>
<dbReference type="PANTHER" id="PTHR44845:SF6">
    <property type="entry name" value="BETA-ALANINE-ACTIVATING ENZYME"/>
    <property type="match status" value="1"/>
</dbReference>
<organism evidence="4 5">
    <name type="scientific">Micromonospora tarensis</name>
    <dbReference type="NCBI Taxonomy" id="2806100"/>
    <lineage>
        <taxon>Bacteria</taxon>
        <taxon>Bacillati</taxon>
        <taxon>Actinomycetota</taxon>
        <taxon>Actinomycetes</taxon>
        <taxon>Micromonosporales</taxon>
        <taxon>Micromonosporaceae</taxon>
        <taxon>Micromonospora</taxon>
    </lineage>
</organism>
<feature type="domain" description="Carrier" evidence="3">
    <location>
        <begin position="1"/>
        <end position="60"/>
    </location>
</feature>
<dbReference type="RefSeq" id="WP_203146735.1">
    <property type="nucleotide sequence ID" value="NZ_JAEVHL010000004.1"/>
</dbReference>